<dbReference type="SUPFAM" id="SSF53335">
    <property type="entry name" value="S-adenosyl-L-methionine-dependent methyltransferases"/>
    <property type="match status" value="1"/>
</dbReference>
<dbReference type="AlphaFoldDB" id="A0A923IZE5"/>
<dbReference type="GO" id="GO:0005737">
    <property type="term" value="C:cytoplasm"/>
    <property type="evidence" value="ECO:0007669"/>
    <property type="project" value="TreeGrafter"/>
</dbReference>
<gene>
    <name evidence="2" type="ORF">HGG79_03835</name>
</gene>
<keyword evidence="2" id="KW-0808">Transferase</keyword>
<dbReference type="PANTHER" id="PTHR13369">
    <property type="match status" value="1"/>
</dbReference>
<feature type="domain" description="Methyltransferase" evidence="1">
    <location>
        <begin position="33"/>
        <end position="170"/>
    </location>
</feature>
<dbReference type="Proteomes" id="UP000563151">
    <property type="component" value="Unassembled WGS sequence"/>
</dbReference>
<organism evidence="2 3">
    <name type="scientific">Clostridium tetanomorphum</name>
    <dbReference type="NCBI Taxonomy" id="1553"/>
    <lineage>
        <taxon>Bacteria</taxon>
        <taxon>Bacillati</taxon>
        <taxon>Bacillota</taxon>
        <taxon>Clostridia</taxon>
        <taxon>Eubacteriales</taxon>
        <taxon>Clostridiaceae</taxon>
        <taxon>Clostridium</taxon>
    </lineage>
</organism>
<sequence>MKTINLETNELKYIFSAVGLSNINGENYKERLKKHKQIIDYLIHLNKAIDRLSRKREIVLVDCGCGKSYLSFIANYYLTTIEKRKVKFICIDYNEHVIAASKEAAKKLKINNMEFICSNIFNVEFLTIKPDIVYSLHACDTATDMTIAKGILEDAKYIMTVSCCQHTVLNQIKKHPLTAITRHGVYKERLVDMVADSMRALLLESKGYKVKLFDYVASSETPKNIMLRAEKIGTLNNKHAEKFIEDYKKLQSMFNVQPKLYNYIKGI</sequence>
<dbReference type="CDD" id="cd02440">
    <property type="entry name" value="AdoMet_MTases"/>
    <property type="match status" value="1"/>
</dbReference>
<dbReference type="GO" id="GO:0032259">
    <property type="term" value="P:methylation"/>
    <property type="evidence" value="ECO:0007669"/>
    <property type="project" value="UniProtKB-KW"/>
</dbReference>
<evidence type="ECO:0000313" key="3">
    <source>
        <dbReference type="Proteomes" id="UP000563151"/>
    </source>
</evidence>
<dbReference type="InterPro" id="IPR029063">
    <property type="entry name" value="SAM-dependent_MTases_sf"/>
</dbReference>
<keyword evidence="2" id="KW-0489">Methyltransferase</keyword>
<accession>A0A923IZE5</accession>
<dbReference type="InterPro" id="IPR025714">
    <property type="entry name" value="Methyltranfer_dom"/>
</dbReference>
<evidence type="ECO:0000259" key="1">
    <source>
        <dbReference type="Pfam" id="PF13679"/>
    </source>
</evidence>
<dbReference type="PANTHER" id="PTHR13369:SF3">
    <property type="entry name" value="METHYLTRANSFERASE DOMAIN-CONTAINING PROTEIN"/>
    <property type="match status" value="1"/>
</dbReference>
<evidence type="ECO:0000313" key="2">
    <source>
        <dbReference type="EMBL" id="MBC2396912.1"/>
    </source>
</evidence>
<proteinExistence type="predicted"/>
<dbReference type="Pfam" id="PF13679">
    <property type="entry name" value="Methyltransf_32"/>
    <property type="match status" value="1"/>
</dbReference>
<dbReference type="GO" id="GO:0008168">
    <property type="term" value="F:methyltransferase activity"/>
    <property type="evidence" value="ECO:0007669"/>
    <property type="project" value="UniProtKB-KW"/>
</dbReference>
<reference evidence="2 3" key="1">
    <citation type="submission" date="2020-04" db="EMBL/GenBank/DDBJ databases">
        <title>Genomic insights into acetone-butanol-ethanol (ABE) fermentation by sequencing solventogenic clostridia strains.</title>
        <authorList>
            <person name="Brown S."/>
        </authorList>
    </citation>
    <scope>NUCLEOTIDE SEQUENCE [LARGE SCALE GENOMIC DNA]</scope>
    <source>
        <strain evidence="2 3">DJ011</strain>
    </source>
</reference>
<protein>
    <submittedName>
        <fullName evidence="2">SAM-dependent methyltransferase</fullName>
    </submittedName>
</protein>
<dbReference type="EMBL" id="JAAZWO010000003">
    <property type="protein sequence ID" value="MBC2396912.1"/>
    <property type="molecule type" value="Genomic_DNA"/>
</dbReference>
<dbReference type="Gene3D" id="3.40.50.150">
    <property type="entry name" value="Vaccinia Virus protein VP39"/>
    <property type="match status" value="1"/>
</dbReference>
<comment type="caution">
    <text evidence="2">The sequence shown here is derived from an EMBL/GenBank/DDBJ whole genome shotgun (WGS) entry which is preliminary data.</text>
</comment>
<dbReference type="RefSeq" id="WP_051593103.1">
    <property type="nucleotide sequence ID" value="NZ_JAAZWO010000003.1"/>
</dbReference>
<keyword evidence="3" id="KW-1185">Reference proteome</keyword>
<name>A0A923IZE5_CLOTT</name>